<protein>
    <submittedName>
        <fullName evidence="1">Uncharacterized protein</fullName>
    </submittedName>
</protein>
<keyword evidence="2" id="KW-1185">Reference proteome</keyword>
<name>M1YW81_9FIRM</name>
<dbReference type="Gene3D" id="3.40.50.720">
    <property type="entry name" value="NAD(P)-binding Rossmann-like Domain"/>
    <property type="match status" value="1"/>
</dbReference>
<dbReference type="HOGENOM" id="CLU_873479_0_0_9"/>
<accession>M1YW81</accession>
<reference evidence="1 2" key="1">
    <citation type="submission" date="2016-11" db="EMBL/GenBank/DDBJ databases">
        <authorList>
            <person name="Manzoor S."/>
        </authorList>
    </citation>
    <scope>NUCLEOTIDE SEQUENCE [LARGE SCALE GENOMIC DNA]</scope>
    <source>
        <strain evidence="1">Clostridium ultunense strain Esp</strain>
    </source>
</reference>
<proteinExistence type="predicted"/>
<dbReference type="AlphaFoldDB" id="M1YW81"/>
<organism evidence="1 2">
    <name type="scientific">[Clostridium] ultunense Esp</name>
    <dbReference type="NCBI Taxonomy" id="1288971"/>
    <lineage>
        <taxon>Bacteria</taxon>
        <taxon>Bacillati</taxon>
        <taxon>Bacillota</taxon>
        <taxon>Tissierellia</taxon>
        <taxon>Tissierellales</taxon>
        <taxon>Tepidimicrobiaceae</taxon>
        <taxon>Schnuerera</taxon>
    </lineage>
</organism>
<gene>
    <name evidence="1" type="ORF">CUESP1_3035</name>
</gene>
<dbReference type="EMBL" id="LT669839">
    <property type="protein sequence ID" value="SHD78363.1"/>
    <property type="molecule type" value="Genomic_DNA"/>
</dbReference>
<evidence type="ECO:0000313" key="2">
    <source>
        <dbReference type="Proteomes" id="UP000245423"/>
    </source>
</evidence>
<evidence type="ECO:0000313" key="1">
    <source>
        <dbReference type="EMBL" id="SHD78363.1"/>
    </source>
</evidence>
<sequence>MGKGGIIIGFLYIIGEKTYFAHFYSGLMRIVPKKCIPTTRVKILEHIRNNDGNIIGRVGGVFLNSLNMGKKGMVEEFVLAIEEFKNENTNSLIMENLSLLNKDDVKLIEKRTGLKIINGIKVLTFFLPLVLKEICKGLNENLKEKEVLIIGEDEILTKQIIEALYKEVRFITLAGDYGDIIGDISEYIMEKTGLSIFYSKKVDKILTNYSIIINLKDNYYLNVNKLRQKAIIFDFSISKGIRNQANESRGTIIIEDFMFKIDYLDIKKNKFINVLIPSYFYEQFNRLEPKDFAGLSIGGEFYNIESFLDYQIRIKGKL</sequence>
<dbReference type="Proteomes" id="UP000245423">
    <property type="component" value="Chromosome 1"/>
</dbReference>